<dbReference type="Gene3D" id="3.40.605.10">
    <property type="entry name" value="Aldehyde Dehydrogenase, Chain A, domain 1"/>
    <property type="match status" value="1"/>
</dbReference>
<dbReference type="InterPro" id="IPR016161">
    <property type="entry name" value="Ald_DH/histidinol_DH"/>
</dbReference>
<gene>
    <name evidence="6" type="ORF">DFP72DRAFT_1054641</name>
</gene>
<organism evidence="6 7">
    <name type="scientific">Ephemerocybe angulata</name>
    <dbReference type="NCBI Taxonomy" id="980116"/>
    <lineage>
        <taxon>Eukaryota</taxon>
        <taxon>Fungi</taxon>
        <taxon>Dikarya</taxon>
        <taxon>Basidiomycota</taxon>
        <taxon>Agaricomycotina</taxon>
        <taxon>Agaricomycetes</taxon>
        <taxon>Agaricomycetidae</taxon>
        <taxon>Agaricales</taxon>
        <taxon>Agaricineae</taxon>
        <taxon>Psathyrellaceae</taxon>
        <taxon>Ephemerocybe</taxon>
    </lineage>
</organism>
<dbReference type="GO" id="GO:0006081">
    <property type="term" value="P:aldehyde metabolic process"/>
    <property type="evidence" value="ECO:0007669"/>
    <property type="project" value="InterPro"/>
</dbReference>
<sequence length="161" mass="17311">MAEIGPVIGHALRIARELDAWDGGGEDVMLERCPWNYPIVLTFQPLSGTITAGCPALIEPSEVVPTFSKLLAELIPKYLDPSAYRVALDGLPEIPEILELEWAHIYTGNARIAHIIEPAAAKHLAPMTLELGGKSPLSSTASIWVRRAGCGGEEGCGWEGK</sequence>
<dbReference type="GO" id="GO:0005737">
    <property type="term" value="C:cytoplasm"/>
    <property type="evidence" value="ECO:0007669"/>
    <property type="project" value="TreeGrafter"/>
</dbReference>
<dbReference type="AlphaFoldDB" id="A0A8H6H7D6"/>
<comment type="caution">
    <text evidence="6">The sequence shown here is derived from an EMBL/GenBank/DDBJ whole genome shotgun (WGS) entry which is preliminary data.</text>
</comment>
<comment type="similarity">
    <text evidence="1 4">Belongs to the aldehyde dehydrogenase family.</text>
</comment>
<dbReference type="SUPFAM" id="SSF53720">
    <property type="entry name" value="ALDH-like"/>
    <property type="match status" value="1"/>
</dbReference>
<keyword evidence="2 4" id="KW-0560">Oxidoreductase</keyword>
<dbReference type="InterPro" id="IPR012394">
    <property type="entry name" value="Aldehyde_DH_NAD(P)"/>
</dbReference>
<evidence type="ECO:0000256" key="4">
    <source>
        <dbReference type="RuleBase" id="RU003345"/>
    </source>
</evidence>
<reference evidence="6 7" key="1">
    <citation type="submission" date="2020-07" db="EMBL/GenBank/DDBJ databases">
        <title>Comparative genomics of pyrophilous fungi reveals a link between fire events and developmental genes.</title>
        <authorList>
            <consortium name="DOE Joint Genome Institute"/>
            <person name="Steindorff A.S."/>
            <person name="Carver A."/>
            <person name="Calhoun S."/>
            <person name="Stillman K."/>
            <person name="Liu H."/>
            <person name="Lipzen A."/>
            <person name="Pangilinan J."/>
            <person name="Labutti K."/>
            <person name="Bruns T.D."/>
            <person name="Grigoriev I.V."/>
        </authorList>
    </citation>
    <scope>NUCLEOTIDE SEQUENCE [LARGE SCALE GENOMIC DNA]</scope>
    <source>
        <strain evidence="6 7">CBS 144469</strain>
    </source>
</reference>
<evidence type="ECO:0000313" key="7">
    <source>
        <dbReference type="Proteomes" id="UP000521943"/>
    </source>
</evidence>
<proteinExistence type="inferred from homology"/>
<feature type="active site" evidence="3">
    <location>
        <position position="130"/>
    </location>
</feature>
<dbReference type="PANTHER" id="PTHR43570:SF16">
    <property type="entry name" value="ALDEHYDE DEHYDROGENASE TYPE III, ISOFORM Q"/>
    <property type="match status" value="1"/>
</dbReference>
<evidence type="ECO:0000256" key="1">
    <source>
        <dbReference type="ARBA" id="ARBA00009986"/>
    </source>
</evidence>
<keyword evidence="7" id="KW-1185">Reference proteome</keyword>
<evidence type="ECO:0000256" key="2">
    <source>
        <dbReference type="ARBA" id="ARBA00023002"/>
    </source>
</evidence>
<dbReference type="InterPro" id="IPR029510">
    <property type="entry name" value="Ald_DH_CS_GLU"/>
</dbReference>
<evidence type="ECO:0000313" key="6">
    <source>
        <dbReference type="EMBL" id="KAF6741840.1"/>
    </source>
</evidence>
<feature type="domain" description="Aldehyde dehydrogenase" evidence="5">
    <location>
        <begin position="33"/>
        <end position="137"/>
    </location>
</feature>
<evidence type="ECO:0000259" key="5">
    <source>
        <dbReference type="Pfam" id="PF00171"/>
    </source>
</evidence>
<evidence type="ECO:0000256" key="3">
    <source>
        <dbReference type="PROSITE-ProRule" id="PRU10007"/>
    </source>
</evidence>
<dbReference type="EMBL" id="JACGCI010000215">
    <property type="protein sequence ID" value="KAF6741840.1"/>
    <property type="molecule type" value="Genomic_DNA"/>
</dbReference>
<dbReference type="OrthoDB" id="440325at2759"/>
<protein>
    <submittedName>
        <fullName evidence="6">Aldehyde/histidinol dehydrogenase</fullName>
    </submittedName>
</protein>
<dbReference type="GO" id="GO:0004029">
    <property type="term" value="F:aldehyde dehydrogenase (NAD+) activity"/>
    <property type="evidence" value="ECO:0007669"/>
    <property type="project" value="TreeGrafter"/>
</dbReference>
<dbReference type="InterPro" id="IPR015590">
    <property type="entry name" value="Aldehyde_DH_dom"/>
</dbReference>
<accession>A0A8H6H7D6</accession>
<dbReference type="PROSITE" id="PS00687">
    <property type="entry name" value="ALDEHYDE_DEHYDR_GLU"/>
    <property type="match status" value="1"/>
</dbReference>
<dbReference type="InterPro" id="IPR016162">
    <property type="entry name" value="Ald_DH_N"/>
</dbReference>
<dbReference type="PANTHER" id="PTHR43570">
    <property type="entry name" value="ALDEHYDE DEHYDROGENASE"/>
    <property type="match status" value="1"/>
</dbReference>
<name>A0A8H6H7D6_9AGAR</name>
<dbReference type="Proteomes" id="UP000521943">
    <property type="component" value="Unassembled WGS sequence"/>
</dbReference>
<dbReference type="Pfam" id="PF00171">
    <property type="entry name" value="Aldedh"/>
    <property type="match status" value="1"/>
</dbReference>